<comment type="caution">
    <text evidence="2">The sequence shown here is derived from an EMBL/GenBank/DDBJ whole genome shotgun (WGS) entry which is preliminary data.</text>
</comment>
<dbReference type="Pfam" id="PF16074">
    <property type="entry name" value="PilW"/>
    <property type="match status" value="1"/>
</dbReference>
<keyword evidence="1" id="KW-0812">Transmembrane</keyword>
<evidence type="ECO:0000256" key="1">
    <source>
        <dbReference type="SAM" id="Phobius"/>
    </source>
</evidence>
<dbReference type="RefSeq" id="WP_114283110.1">
    <property type="nucleotide sequence ID" value="NZ_PSYR01000002.1"/>
</dbReference>
<dbReference type="AlphaFoldDB" id="A0A368HFV9"/>
<dbReference type="Pfam" id="PF07963">
    <property type="entry name" value="N_methyl"/>
    <property type="match status" value="1"/>
</dbReference>
<sequence>MLSRLRSDTRPHERGFTLTELLVALVISSLAAGAIYGAFTGLSSITTQTRAQDNAWQQARTAMTMLTQAIEQAGYGLPMNECGGGIYTNVPVSTNGAQYTVSTPGPNGGLFLTPVAAAPQANSSPYYYSPAGINTYALTTVTGGSVFGAAPVTTISGTSGKSLTSVNFFVRNASAFYQNDLFLIALPNSSCLMGQVTNLGGAGNIIAESGKSTFNVPKGFSGTDPAITTSQLVNRGVVDLGSTGFSVNNFFISDGGSALAGTQVPSLYMQTYTYLNNTAQTPPPALLVARGIVDMQVAFGYGLNGVVTQYVLPGSTPPAGMTAADLLTVEITLLVRSTRYTPGHYAGATPSKTVWNGTSNPSLPKVVYAIPTNLPAGQSMGCVQGNCNQYLYRTFTSVIPVRNDIWGQ</sequence>
<dbReference type="Proteomes" id="UP000253250">
    <property type="component" value="Unassembled WGS sequence"/>
</dbReference>
<proteinExistence type="predicted"/>
<dbReference type="EMBL" id="PSYR01000002">
    <property type="protein sequence ID" value="RCN56400.1"/>
    <property type="molecule type" value="Genomic_DNA"/>
</dbReference>
<evidence type="ECO:0000313" key="2">
    <source>
        <dbReference type="EMBL" id="RCN56400.1"/>
    </source>
</evidence>
<evidence type="ECO:0008006" key="4">
    <source>
        <dbReference type="Google" id="ProtNLM"/>
    </source>
</evidence>
<dbReference type="OrthoDB" id="8533459at2"/>
<keyword evidence="1" id="KW-0472">Membrane</keyword>
<name>A0A368HFV9_9GAMM</name>
<evidence type="ECO:0000313" key="3">
    <source>
        <dbReference type="Proteomes" id="UP000253250"/>
    </source>
</evidence>
<protein>
    <recommendedName>
        <fullName evidence="4">Prepilin-type N-terminal cleavage/methylation domain-containing protein</fullName>
    </recommendedName>
</protein>
<organism evidence="2 3">
    <name type="scientific">Acidiferrobacter thiooxydans</name>
    <dbReference type="NCBI Taxonomy" id="163359"/>
    <lineage>
        <taxon>Bacteria</taxon>
        <taxon>Pseudomonadati</taxon>
        <taxon>Pseudomonadota</taxon>
        <taxon>Gammaproteobacteria</taxon>
        <taxon>Acidiferrobacterales</taxon>
        <taxon>Acidiferrobacteraceae</taxon>
        <taxon>Acidiferrobacter</taxon>
    </lineage>
</organism>
<dbReference type="InterPro" id="IPR012902">
    <property type="entry name" value="N_methyl_site"/>
</dbReference>
<keyword evidence="3" id="KW-1185">Reference proteome</keyword>
<keyword evidence="1" id="KW-1133">Transmembrane helix</keyword>
<dbReference type="GO" id="GO:0043683">
    <property type="term" value="P:type IV pilus assembly"/>
    <property type="evidence" value="ECO:0007669"/>
    <property type="project" value="InterPro"/>
</dbReference>
<reference evidence="2 3" key="1">
    <citation type="submission" date="2018-02" db="EMBL/GenBank/DDBJ databases">
        <title>Insights into the biology of acidophilic members of the Acidiferrobacteraceae family derived from comparative genomic analyses.</title>
        <authorList>
            <person name="Issotta F."/>
            <person name="Thyssen C."/>
            <person name="Mena C."/>
            <person name="Moya A."/>
            <person name="Bellenberg S."/>
            <person name="Sproer C."/>
            <person name="Covarrubias P.C."/>
            <person name="Sand W."/>
            <person name="Quatrini R."/>
            <person name="Vera M."/>
        </authorList>
    </citation>
    <scope>NUCLEOTIDE SEQUENCE [LARGE SCALE GENOMIC DNA]</scope>
    <source>
        <strain evidence="3">m-1</strain>
    </source>
</reference>
<feature type="transmembrane region" description="Helical" evidence="1">
    <location>
        <begin position="21"/>
        <end position="39"/>
    </location>
</feature>
<dbReference type="InterPro" id="IPR032092">
    <property type="entry name" value="PilW"/>
</dbReference>
<accession>A0A368HFV9</accession>
<dbReference type="InterPro" id="IPR045584">
    <property type="entry name" value="Pilin-like"/>
</dbReference>
<dbReference type="NCBIfam" id="TIGR02532">
    <property type="entry name" value="IV_pilin_GFxxxE"/>
    <property type="match status" value="1"/>
</dbReference>
<dbReference type="SUPFAM" id="SSF54523">
    <property type="entry name" value="Pili subunits"/>
    <property type="match status" value="1"/>
</dbReference>
<gene>
    <name evidence="2" type="ORF">C4900_11275</name>
</gene>